<organism evidence="2 3">
    <name type="scientific">Periplaneta americana</name>
    <name type="common">American cockroach</name>
    <name type="synonym">Blatta americana</name>
    <dbReference type="NCBI Taxonomy" id="6978"/>
    <lineage>
        <taxon>Eukaryota</taxon>
        <taxon>Metazoa</taxon>
        <taxon>Ecdysozoa</taxon>
        <taxon>Arthropoda</taxon>
        <taxon>Hexapoda</taxon>
        <taxon>Insecta</taxon>
        <taxon>Pterygota</taxon>
        <taxon>Neoptera</taxon>
        <taxon>Polyneoptera</taxon>
        <taxon>Dictyoptera</taxon>
        <taxon>Blattodea</taxon>
        <taxon>Blattoidea</taxon>
        <taxon>Blattidae</taxon>
        <taxon>Blattinae</taxon>
        <taxon>Periplaneta</taxon>
    </lineage>
</organism>
<evidence type="ECO:0000259" key="1">
    <source>
        <dbReference type="Pfam" id="PF00078"/>
    </source>
</evidence>
<gene>
    <name evidence="2" type="ORF">ANN_14431</name>
</gene>
<dbReference type="PANTHER" id="PTHR19446">
    <property type="entry name" value="REVERSE TRANSCRIPTASES"/>
    <property type="match status" value="1"/>
</dbReference>
<protein>
    <recommendedName>
        <fullName evidence="1">Reverse transcriptase domain-containing protein</fullName>
    </recommendedName>
</protein>
<dbReference type="InterPro" id="IPR000477">
    <property type="entry name" value="RT_dom"/>
</dbReference>
<accession>A0ABQ8SXI2</accession>
<dbReference type="Pfam" id="PF00078">
    <property type="entry name" value="RVT_1"/>
    <property type="match status" value="1"/>
</dbReference>
<name>A0ABQ8SXI2_PERAM</name>
<evidence type="ECO:0000313" key="2">
    <source>
        <dbReference type="EMBL" id="KAJ4438486.1"/>
    </source>
</evidence>
<proteinExistence type="predicted"/>
<dbReference type="SUPFAM" id="SSF56672">
    <property type="entry name" value="DNA/RNA polymerases"/>
    <property type="match status" value="1"/>
</dbReference>
<sequence length="225" mass="26571">MILTKRNEILKRWTEHFKELLNKENNDLQCIINNNDYRNVDHDDIDEPTEEEIRDVITGLKKNKAPGMDCIQSELLQSSIKELTQDILIKDIWTQEMIPDDWKVEVICPLHKKGDQMICSNYRGITLLNTTYKIFSRILHNRLLPYTERAIGNYQAGFRSGKSTIDQIFILRQIIEKTYEQNIETHHLFVDFSTVYDSINRAELYNAMVELNIPKKHVWMTISVK</sequence>
<dbReference type="Proteomes" id="UP001148838">
    <property type="component" value="Unassembled WGS sequence"/>
</dbReference>
<dbReference type="CDD" id="cd01650">
    <property type="entry name" value="RT_nLTR_like"/>
    <property type="match status" value="1"/>
</dbReference>
<keyword evidence="3" id="KW-1185">Reference proteome</keyword>
<dbReference type="EMBL" id="JAJSOF020000019">
    <property type="protein sequence ID" value="KAJ4438486.1"/>
    <property type="molecule type" value="Genomic_DNA"/>
</dbReference>
<dbReference type="InterPro" id="IPR043502">
    <property type="entry name" value="DNA/RNA_pol_sf"/>
</dbReference>
<comment type="caution">
    <text evidence="2">The sequence shown here is derived from an EMBL/GenBank/DDBJ whole genome shotgun (WGS) entry which is preliminary data.</text>
</comment>
<feature type="domain" description="Reverse transcriptase" evidence="1">
    <location>
        <begin position="111"/>
        <end position="219"/>
    </location>
</feature>
<reference evidence="2 3" key="1">
    <citation type="journal article" date="2022" name="Allergy">
        <title>Genome assembly and annotation of Periplaneta americana reveal a comprehensive cockroach allergen profile.</title>
        <authorList>
            <person name="Wang L."/>
            <person name="Xiong Q."/>
            <person name="Saelim N."/>
            <person name="Wang L."/>
            <person name="Nong W."/>
            <person name="Wan A.T."/>
            <person name="Shi M."/>
            <person name="Liu X."/>
            <person name="Cao Q."/>
            <person name="Hui J.H.L."/>
            <person name="Sookrung N."/>
            <person name="Leung T.F."/>
            <person name="Tungtrongchitr A."/>
            <person name="Tsui S.K.W."/>
        </authorList>
    </citation>
    <scope>NUCLEOTIDE SEQUENCE [LARGE SCALE GENOMIC DNA]</scope>
    <source>
        <strain evidence="2">PWHHKU_190912</strain>
    </source>
</reference>
<evidence type="ECO:0000313" key="3">
    <source>
        <dbReference type="Proteomes" id="UP001148838"/>
    </source>
</evidence>